<evidence type="ECO:0000313" key="2">
    <source>
        <dbReference type="EMBL" id="NEN50165.1"/>
    </source>
</evidence>
<gene>
    <name evidence="2" type="ORF">G3R41_04280</name>
    <name evidence="1" type="ORF">GCU67_04280</name>
</gene>
<dbReference type="EMBL" id="JAAGWH010000013">
    <property type="protein sequence ID" value="NEK93398.1"/>
    <property type="molecule type" value="Genomic_DNA"/>
</dbReference>
<reference evidence="1 3" key="1">
    <citation type="submission" date="2020-01" db="EMBL/GenBank/DDBJ databases">
        <title>the WGS Modestobacter muralis CPCC 204518.</title>
        <authorList>
            <person name="Jiang Z."/>
        </authorList>
    </citation>
    <scope>NUCLEOTIDE SEQUENCE [LARGE SCALE GENOMIC DNA]</scope>
    <source>
        <strain evidence="1 3">DSM 100205</strain>
    </source>
</reference>
<dbReference type="EMBL" id="JAAGWB010000013">
    <property type="protein sequence ID" value="NEN50165.1"/>
    <property type="molecule type" value="Genomic_DNA"/>
</dbReference>
<comment type="caution">
    <text evidence="2">The sequence shown here is derived from an EMBL/GenBank/DDBJ whole genome shotgun (WGS) entry which is preliminary data.</text>
</comment>
<dbReference type="RefSeq" id="WP_163609852.1">
    <property type="nucleotide sequence ID" value="NZ_JAAGWB010000013.1"/>
</dbReference>
<keyword evidence="3" id="KW-1185">Reference proteome</keyword>
<proteinExistence type="predicted"/>
<evidence type="ECO:0000313" key="1">
    <source>
        <dbReference type="EMBL" id="NEK93398.1"/>
    </source>
</evidence>
<dbReference type="Gene3D" id="1.20.120.330">
    <property type="entry name" value="Nucleotidyltransferases domain 2"/>
    <property type="match status" value="1"/>
</dbReference>
<dbReference type="Proteomes" id="UP000468828">
    <property type="component" value="Unassembled WGS sequence"/>
</dbReference>
<evidence type="ECO:0000313" key="3">
    <source>
        <dbReference type="Proteomes" id="UP000468828"/>
    </source>
</evidence>
<reference evidence="2 4" key="2">
    <citation type="submission" date="2020-02" db="EMBL/GenBank/DDBJ databases">
        <title>The WGS of Modestobacter muralis DSM 100205.</title>
        <authorList>
            <person name="Jiang Z."/>
        </authorList>
    </citation>
    <scope>NUCLEOTIDE SEQUENCE [LARGE SCALE GENOMIC DNA]</scope>
    <source>
        <strain evidence="2 4">DSM 100205</strain>
    </source>
</reference>
<protein>
    <recommendedName>
        <fullName evidence="5">HEPN domain-containing protein</fullName>
    </recommendedName>
</protein>
<accession>A0A6P0H4I1</accession>
<dbReference type="AlphaFoldDB" id="A0A6P0H4I1"/>
<evidence type="ECO:0000313" key="4">
    <source>
        <dbReference type="Proteomes" id="UP000471152"/>
    </source>
</evidence>
<organism evidence="2 4">
    <name type="scientific">Modestobacter muralis</name>
    <dbReference type="NCBI Taxonomy" id="1608614"/>
    <lineage>
        <taxon>Bacteria</taxon>
        <taxon>Bacillati</taxon>
        <taxon>Actinomycetota</taxon>
        <taxon>Actinomycetes</taxon>
        <taxon>Geodermatophilales</taxon>
        <taxon>Geodermatophilaceae</taxon>
        <taxon>Modestobacter</taxon>
    </lineage>
</organism>
<sequence length="152" mass="16233">MTSRPKGAVQVEQLITGRELQRVPGAQLSAQSSLERARQLLASAGTLLETDPGTAFVIAYDAARQAGAAVLAQQGLRATREGGHVAVERALRAQFEPGFADFGYLRRRRNELEYPGPAGPETTSVEEARQALADSSAMVEASAQLLPVLDIF</sequence>
<evidence type="ECO:0008006" key="5">
    <source>
        <dbReference type="Google" id="ProtNLM"/>
    </source>
</evidence>
<dbReference type="Proteomes" id="UP000471152">
    <property type="component" value="Unassembled WGS sequence"/>
</dbReference>
<name>A0A6P0H4I1_9ACTN</name>